<sequence length="212" mass="24264">MVQTSMETCQRLEALYADKIESDGILQGEPWICRGLQRVKINFVILEVVTEGQTKKNRELVSHNLRPVQLLLLTRLAELTRLEYVVFTCSLEELPQEYMLDLRYDRGLQLLGAWTRLKHFGVAVLQMMTAAEIEWMCKIGRCSRRFRATCIRTRGRTMSCTRCLPNGASSRSTLWRGSGGGVAKSTRSSIRNSDILHRPSSSYQFLFALKKN</sequence>
<name>A0A9P5SAE6_9FUNG</name>
<accession>A0A9P5SAE6</accession>
<organism evidence="1 2">
    <name type="scientific">Podila minutissima</name>
    <dbReference type="NCBI Taxonomy" id="64525"/>
    <lineage>
        <taxon>Eukaryota</taxon>
        <taxon>Fungi</taxon>
        <taxon>Fungi incertae sedis</taxon>
        <taxon>Mucoromycota</taxon>
        <taxon>Mortierellomycotina</taxon>
        <taxon>Mortierellomycetes</taxon>
        <taxon>Mortierellales</taxon>
        <taxon>Mortierellaceae</taxon>
        <taxon>Podila</taxon>
    </lineage>
</organism>
<protein>
    <submittedName>
        <fullName evidence="1">Uncharacterized protein</fullName>
    </submittedName>
</protein>
<proteinExistence type="predicted"/>
<dbReference type="AlphaFoldDB" id="A0A9P5SAE6"/>
<gene>
    <name evidence="1" type="ORF">BG006_001311</name>
</gene>
<dbReference type="Proteomes" id="UP000696485">
    <property type="component" value="Unassembled WGS sequence"/>
</dbReference>
<reference evidence="1" key="1">
    <citation type="journal article" date="2020" name="Fungal Divers.">
        <title>Resolving the Mortierellaceae phylogeny through synthesis of multi-gene phylogenetics and phylogenomics.</title>
        <authorList>
            <person name="Vandepol N."/>
            <person name="Liber J."/>
            <person name="Desiro A."/>
            <person name="Na H."/>
            <person name="Kennedy M."/>
            <person name="Barry K."/>
            <person name="Grigoriev I.V."/>
            <person name="Miller A.N."/>
            <person name="O'Donnell K."/>
            <person name="Stajich J.E."/>
            <person name="Bonito G."/>
        </authorList>
    </citation>
    <scope>NUCLEOTIDE SEQUENCE</scope>
    <source>
        <strain evidence="1">NVP1</strain>
    </source>
</reference>
<keyword evidence="2" id="KW-1185">Reference proteome</keyword>
<comment type="caution">
    <text evidence="1">The sequence shown here is derived from an EMBL/GenBank/DDBJ whole genome shotgun (WGS) entry which is preliminary data.</text>
</comment>
<dbReference type="EMBL" id="JAAAUY010001252">
    <property type="protein sequence ID" value="KAF9323598.1"/>
    <property type="molecule type" value="Genomic_DNA"/>
</dbReference>
<evidence type="ECO:0000313" key="1">
    <source>
        <dbReference type="EMBL" id="KAF9323598.1"/>
    </source>
</evidence>
<evidence type="ECO:0000313" key="2">
    <source>
        <dbReference type="Proteomes" id="UP000696485"/>
    </source>
</evidence>